<proteinExistence type="predicted"/>
<dbReference type="Proteomes" id="UP001396334">
    <property type="component" value="Unassembled WGS sequence"/>
</dbReference>
<comment type="caution">
    <text evidence="1">The sequence shown here is derived from an EMBL/GenBank/DDBJ whole genome shotgun (WGS) entry which is preliminary data.</text>
</comment>
<sequence length="99" mass="11393">MEDTSFELGRQDIERNQIEREGNGRIICGTDTRIEDVEYKLSNMIRDSSLRRNRLVLGFKLMVFNAFENTALGVSECIKELTRKNTDQSFVSLSNAMIL</sequence>
<reference evidence="1 2" key="1">
    <citation type="journal article" date="2024" name="G3 (Bethesda)">
        <title>Genome assembly of Hibiscus sabdariffa L. provides insights into metabolisms of medicinal natural products.</title>
        <authorList>
            <person name="Kim T."/>
        </authorList>
    </citation>
    <scope>NUCLEOTIDE SEQUENCE [LARGE SCALE GENOMIC DNA]</scope>
    <source>
        <strain evidence="1">TK-2024</strain>
        <tissue evidence="1">Old leaves</tissue>
    </source>
</reference>
<gene>
    <name evidence="1" type="ORF">V6N11_017333</name>
</gene>
<organism evidence="1 2">
    <name type="scientific">Hibiscus sabdariffa</name>
    <name type="common">roselle</name>
    <dbReference type="NCBI Taxonomy" id="183260"/>
    <lineage>
        <taxon>Eukaryota</taxon>
        <taxon>Viridiplantae</taxon>
        <taxon>Streptophyta</taxon>
        <taxon>Embryophyta</taxon>
        <taxon>Tracheophyta</taxon>
        <taxon>Spermatophyta</taxon>
        <taxon>Magnoliopsida</taxon>
        <taxon>eudicotyledons</taxon>
        <taxon>Gunneridae</taxon>
        <taxon>Pentapetalae</taxon>
        <taxon>rosids</taxon>
        <taxon>malvids</taxon>
        <taxon>Malvales</taxon>
        <taxon>Malvaceae</taxon>
        <taxon>Malvoideae</taxon>
        <taxon>Hibiscus</taxon>
    </lineage>
</organism>
<evidence type="ECO:0000313" key="1">
    <source>
        <dbReference type="EMBL" id="KAK9042256.1"/>
    </source>
</evidence>
<evidence type="ECO:0000313" key="2">
    <source>
        <dbReference type="Proteomes" id="UP001396334"/>
    </source>
</evidence>
<name>A0ABR2TXV1_9ROSI</name>
<dbReference type="EMBL" id="JBBPBN010000004">
    <property type="protein sequence ID" value="KAK9042256.1"/>
    <property type="molecule type" value="Genomic_DNA"/>
</dbReference>
<keyword evidence="2" id="KW-1185">Reference proteome</keyword>
<protein>
    <submittedName>
        <fullName evidence="1">Uncharacterized protein</fullName>
    </submittedName>
</protein>
<accession>A0ABR2TXV1</accession>